<dbReference type="RefSeq" id="WP_140007436.1">
    <property type="nucleotide sequence ID" value="NZ_JBHMDG010000015.1"/>
</dbReference>
<proteinExistence type="predicted"/>
<name>A0ABV5KB42_9ACTN</name>
<evidence type="ECO:0000313" key="2">
    <source>
        <dbReference type="Proteomes" id="UP001589750"/>
    </source>
</evidence>
<dbReference type="Proteomes" id="UP001589750">
    <property type="component" value="Unassembled WGS sequence"/>
</dbReference>
<dbReference type="SUPFAM" id="SSF47413">
    <property type="entry name" value="lambda repressor-like DNA-binding domains"/>
    <property type="match status" value="1"/>
</dbReference>
<organism evidence="1 2">
    <name type="scientific">Nocardioides plantarum</name>
    <dbReference type="NCBI Taxonomy" id="29299"/>
    <lineage>
        <taxon>Bacteria</taxon>
        <taxon>Bacillati</taxon>
        <taxon>Actinomycetota</taxon>
        <taxon>Actinomycetes</taxon>
        <taxon>Propionibacteriales</taxon>
        <taxon>Nocardioidaceae</taxon>
        <taxon>Nocardioides</taxon>
    </lineage>
</organism>
<dbReference type="InterPro" id="IPR010982">
    <property type="entry name" value="Lambda_DNA-bd_dom_sf"/>
</dbReference>
<comment type="caution">
    <text evidence="1">The sequence shown here is derived from an EMBL/GenBank/DDBJ whole genome shotgun (WGS) entry which is preliminary data.</text>
</comment>
<dbReference type="InterPro" id="IPR001387">
    <property type="entry name" value="Cro/C1-type_HTH"/>
</dbReference>
<dbReference type="CDD" id="cd00093">
    <property type="entry name" value="HTH_XRE"/>
    <property type="match status" value="1"/>
</dbReference>
<gene>
    <name evidence="1" type="ORF">ACFFRI_12940</name>
</gene>
<accession>A0ABV5KB42</accession>
<protein>
    <submittedName>
        <fullName evidence="1">Helix-turn-helix domain-containing protein</fullName>
    </submittedName>
</protein>
<dbReference type="Gene3D" id="1.10.260.40">
    <property type="entry name" value="lambda repressor-like DNA-binding domains"/>
    <property type="match status" value="1"/>
</dbReference>
<sequence length="200" mass="21838">MSGLDQDTEQVVAALRNAVTTSGMSQAGFARSMGTSPSRMSTYLTGRTRPSAWFCSRAQRVAHALQAAARRGLMSAPDTASAMLQHGAAGDQDWVWRMLLQGRDHLAMILGDGDETLTGSWEAEPGSAGSMEWDTLLAALAAHEYERVGREAPAWTRAERLEVSWMPEHPFLSPDRVAAQTPDWLRILNIFVPARDLVTA</sequence>
<dbReference type="EMBL" id="JBHMDG010000015">
    <property type="protein sequence ID" value="MFB9313953.1"/>
    <property type="molecule type" value="Genomic_DNA"/>
</dbReference>
<keyword evidence="2" id="KW-1185">Reference proteome</keyword>
<reference evidence="1 2" key="1">
    <citation type="submission" date="2024-09" db="EMBL/GenBank/DDBJ databases">
        <authorList>
            <person name="Sun Q."/>
            <person name="Mori K."/>
        </authorList>
    </citation>
    <scope>NUCLEOTIDE SEQUENCE [LARGE SCALE GENOMIC DNA]</scope>
    <source>
        <strain evidence="1 2">JCM 9626</strain>
    </source>
</reference>
<dbReference type="Pfam" id="PF13560">
    <property type="entry name" value="HTH_31"/>
    <property type="match status" value="1"/>
</dbReference>
<evidence type="ECO:0000313" key="1">
    <source>
        <dbReference type="EMBL" id="MFB9313953.1"/>
    </source>
</evidence>